<evidence type="ECO:0000259" key="11">
    <source>
        <dbReference type="Pfam" id="PF02867"/>
    </source>
</evidence>
<organism evidence="14 15">
    <name type="scientific">Streptomyces phage Ibantik</name>
    <dbReference type="NCBI Taxonomy" id="2182397"/>
    <lineage>
        <taxon>Viruses</taxon>
        <taxon>Duplodnaviria</taxon>
        <taxon>Heunggongvirae</taxon>
        <taxon>Uroviricota</taxon>
        <taxon>Caudoviricetes</taxon>
        <taxon>Ibantikvirus</taxon>
        <taxon>Ibantikvirus ibantik</taxon>
    </lineage>
</organism>
<feature type="domain" description="Ribonucleotide reductase alpha-helical" evidence="12">
    <location>
        <begin position="4"/>
        <end position="76"/>
    </location>
</feature>
<dbReference type="PANTHER" id="PTHR43371:SF1">
    <property type="entry name" value="RIBONUCLEOSIDE-DIPHOSPHATE REDUCTASE"/>
    <property type="match status" value="1"/>
</dbReference>
<dbReference type="InterPro" id="IPR000788">
    <property type="entry name" value="RNR_lg_C"/>
</dbReference>
<dbReference type="InterPro" id="IPR050862">
    <property type="entry name" value="RdRp_reductase_class-2"/>
</dbReference>
<dbReference type="EMBL" id="MH155870">
    <property type="protein sequence ID" value="AWN05251.1"/>
    <property type="molecule type" value="Genomic_DNA"/>
</dbReference>
<sequence>MTEFKNETSKSVFYRSYSRTKPDGSQETWPEAVRRVVDGNIALVDPRYIEEGEREALIDLIESFKVLPAGRHLSSSGVNSFALNNCWAAGWDAARPEEHFTFTLLRLAEGGGVGSNYSSRFLEDFPAVQVPVQVHIVCDPEHQDYEDMVEAGLISTEYSHTWAGAYAVEDSREGWAEALGDLIRTAHDPKTRHTQRVYDVSRVRCKGSPLKTFGGTASGPEPFAEMMFDVGHILHLTYCDALLTRGRAINGIDAMRIDHAIAKAIVAGGVRRSARMSIMRWDDDLIFDFIHIKAQGGHWTTNISVEVDQAFFEALSGPEEVGKDGDPQYGPNAHARGVLRRIAEGMLHNGEPGVWNSALTAEGEVDGTYVTNPCGEATLTPWEPCNLGSVNLAKFVNSFGDVDLRGLLKAHRLITRYLIRATFADVADPKSAEAIARYRRIGVGHLGFADWLYHQGIKYTEATTNGYVQSLLMDWADEVDEAAAEYANELRIPVPIKKRVIAPTGTISKLAGVSGEATHAPFAGYFIRRIRFSTVDPNEVAQVEEYRRKGYRVEPCQYAANTAVVEIPTKDSLLDELEYSEYFQHAGELAIRDMLNVQRLYQEYWADQAVSYTANIDPTKYTAEELAGLLAEYLPELKGTTVFPEMSLPQSPYERVTFEEYKARAEEVGIEVTDTGFDEVCASGACPV</sequence>
<dbReference type="GO" id="GO:0006260">
    <property type="term" value="P:DNA replication"/>
    <property type="evidence" value="ECO:0007669"/>
    <property type="project" value="UniProtKB-KW"/>
</dbReference>
<evidence type="ECO:0000256" key="4">
    <source>
        <dbReference type="ARBA" id="ARBA00022628"/>
    </source>
</evidence>
<dbReference type="RefSeq" id="YP_010754651.1">
    <property type="nucleotide sequence ID" value="NC_073462.1"/>
</dbReference>
<dbReference type="GO" id="GO:0004748">
    <property type="term" value="F:ribonucleoside-diphosphate reductase activity, thioredoxin disulfide as acceptor"/>
    <property type="evidence" value="ECO:0007669"/>
    <property type="project" value="InterPro"/>
</dbReference>
<accession>A0A2U8UP44</accession>
<evidence type="ECO:0000256" key="8">
    <source>
        <dbReference type="ARBA" id="ARBA00023284"/>
    </source>
</evidence>
<evidence type="ECO:0000259" key="13">
    <source>
        <dbReference type="Pfam" id="PF21995"/>
    </source>
</evidence>
<dbReference type="GeneID" id="80019246"/>
<dbReference type="EC" id="1.17.4.2" evidence="3"/>
<evidence type="ECO:0000313" key="15">
    <source>
        <dbReference type="Proteomes" id="UP000247188"/>
    </source>
</evidence>
<dbReference type="Gene3D" id="3.90.1390.10">
    <property type="entry name" value="b-12 dependent (class ii) ribonucleotide reductase, chain A, domain 3"/>
    <property type="match status" value="1"/>
</dbReference>
<keyword evidence="5" id="KW-0235">DNA replication</keyword>
<comment type="catalytic activity">
    <reaction evidence="10">
        <text>a 2'-deoxyribonucleoside 5'-triphosphate + [thioredoxin]-disulfide + H2O = a ribonucleoside 5'-triphosphate + [thioredoxin]-dithiol</text>
        <dbReference type="Rhea" id="RHEA:12701"/>
        <dbReference type="Rhea" id="RHEA-COMP:10698"/>
        <dbReference type="Rhea" id="RHEA-COMP:10700"/>
        <dbReference type="ChEBI" id="CHEBI:15377"/>
        <dbReference type="ChEBI" id="CHEBI:29950"/>
        <dbReference type="ChEBI" id="CHEBI:50058"/>
        <dbReference type="ChEBI" id="CHEBI:61557"/>
        <dbReference type="ChEBI" id="CHEBI:61560"/>
        <dbReference type="EC" id="1.17.4.2"/>
    </reaction>
</comment>
<evidence type="ECO:0000313" key="14">
    <source>
        <dbReference type="EMBL" id="AWN05251.1"/>
    </source>
</evidence>
<keyword evidence="15" id="KW-1185">Reference proteome</keyword>
<evidence type="ECO:0000256" key="6">
    <source>
        <dbReference type="ARBA" id="ARBA00023002"/>
    </source>
</evidence>
<dbReference type="Gene3D" id="3.20.70.20">
    <property type="match status" value="1"/>
</dbReference>
<evidence type="ECO:0000256" key="1">
    <source>
        <dbReference type="ARBA" id="ARBA00001922"/>
    </source>
</evidence>
<keyword evidence="9" id="KW-0170">Cobalt</keyword>
<keyword evidence="7" id="KW-1015">Disulfide bond</keyword>
<dbReference type="Proteomes" id="UP000247188">
    <property type="component" value="Segment"/>
</dbReference>
<dbReference type="NCBIfam" id="TIGR02505">
    <property type="entry name" value="RTPR"/>
    <property type="match status" value="1"/>
</dbReference>
<evidence type="ECO:0000256" key="7">
    <source>
        <dbReference type="ARBA" id="ARBA00023157"/>
    </source>
</evidence>
<evidence type="ECO:0000259" key="12">
    <source>
        <dbReference type="Pfam" id="PF17975"/>
    </source>
</evidence>
<feature type="domain" description="Ribonucleotide reductase large subunit C-terminal" evidence="11">
    <location>
        <begin position="334"/>
        <end position="489"/>
    </location>
</feature>
<comment type="cofactor">
    <cofactor evidence="1">
        <name>adenosylcob(III)alamin</name>
        <dbReference type="ChEBI" id="CHEBI:18408"/>
    </cofactor>
</comment>
<reference evidence="15" key="1">
    <citation type="submission" date="2018-04" db="EMBL/GenBank/DDBJ databases">
        <authorList>
            <person name="Go L.Y."/>
            <person name="Mitchell J.A."/>
        </authorList>
    </citation>
    <scope>NUCLEOTIDE SEQUENCE [LARGE SCALE GENOMIC DNA]</scope>
</reference>
<protein>
    <recommendedName>
        <fullName evidence="3">ribonucleoside-triphosphate reductase (thioredoxin)</fullName>
        <ecNumber evidence="3">1.17.4.2</ecNumber>
    </recommendedName>
</protein>
<dbReference type="SUPFAM" id="SSF51998">
    <property type="entry name" value="PFL-like glycyl radical enzymes"/>
    <property type="match status" value="1"/>
</dbReference>
<dbReference type="GO" id="GO:0031419">
    <property type="term" value="F:cobalamin binding"/>
    <property type="evidence" value="ECO:0007669"/>
    <property type="project" value="UniProtKB-KW"/>
</dbReference>
<dbReference type="Pfam" id="PF21995">
    <property type="entry name" value="RNR-II_ins_dom"/>
    <property type="match status" value="1"/>
</dbReference>
<dbReference type="InterPro" id="IPR013345">
    <property type="entry name" value="RTP_Rdtase_AdoCbl-dep"/>
</dbReference>
<dbReference type="Pfam" id="PF02867">
    <property type="entry name" value="Ribonuc_red_lgC"/>
    <property type="match status" value="1"/>
</dbReference>
<evidence type="ECO:0000256" key="5">
    <source>
        <dbReference type="ARBA" id="ARBA00022705"/>
    </source>
</evidence>
<keyword evidence="8" id="KW-0676">Redox-active center</keyword>
<evidence type="ECO:0000256" key="9">
    <source>
        <dbReference type="ARBA" id="ARBA00023285"/>
    </source>
</evidence>
<dbReference type="GO" id="GO:0000166">
    <property type="term" value="F:nucleotide binding"/>
    <property type="evidence" value="ECO:0007669"/>
    <property type="project" value="InterPro"/>
</dbReference>
<dbReference type="Gene3D" id="3.30.1620.10">
    <property type="entry name" value="b-12 dependent (class ii) ribonucleotide reductase, Chain A, Domain 2"/>
    <property type="match status" value="1"/>
</dbReference>
<keyword evidence="6" id="KW-0560">Oxidoreductase</keyword>
<evidence type="ECO:0000256" key="2">
    <source>
        <dbReference type="ARBA" id="ARBA00005654"/>
    </source>
</evidence>
<dbReference type="InterPro" id="IPR040763">
    <property type="entry name" value="RNR_alpha_hel"/>
</dbReference>
<evidence type="ECO:0000256" key="3">
    <source>
        <dbReference type="ARBA" id="ARBA00012275"/>
    </source>
</evidence>
<name>A0A2U8UP44_9CAUD</name>
<dbReference type="GO" id="GO:0008998">
    <property type="term" value="F:ribonucleoside-triphosphate reductase (thioredoxin) activity"/>
    <property type="evidence" value="ECO:0007669"/>
    <property type="project" value="UniProtKB-EC"/>
</dbReference>
<dbReference type="PANTHER" id="PTHR43371">
    <property type="entry name" value="VITAMIN B12-DEPENDENT RIBONUCLEOTIDE REDUCTASE"/>
    <property type="match status" value="1"/>
</dbReference>
<dbReference type="Pfam" id="PF17975">
    <property type="entry name" value="RNR_Alpha"/>
    <property type="match status" value="1"/>
</dbReference>
<comment type="similarity">
    <text evidence="2">Belongs to the class II ribonucleoside-triphosphate reductase family.</text>
</comment>
<evidence type="ECO:0000256" key="10">
    <source>
        <dbReference type="ARBA" id="ARBA00048987"/>
    </source>
</evidence>
<proteinExistence type="inferred from homology"/>
<feature type="domain" description="B12-dependent ribonucleotide reductase insertion" evidence="13">
    <location>
        <begin position="132"/>
        <end position="234"/>
    </location>
</feature>
<keyword evidence="4" id="KW-0846">Cobalamin</keyword>
<dbReference type="KEGG" id="vg:80019246"/>
<dbReference type="InterPro" id="IPR054158">
    <property type="entry name" value="RNR-II_ins_dom"/>
</dbReference>
<gene>
    <name evidence="14" type="primary">27</name>
    <name evidence="14" type="ORF">SEA_IBANTIK_27</name>
</gene>